<dbReference type="PANTHER" id="PTHR33706:SF1">
    <property type="entry name" value="TPR REPEAT PROTEIN"/>
    <property type="match status" value="1"/>
</dbReference>
<dbReference type="PANTHER" id="PTHR33706">
    <property type="entry name" value="MORN VARIANT REPEAT PROTEIN"/>
    <property type="match status" value="1"/>
</dbReference>
<dbReference type="EMBL" id="CAJJDP010000079">
    <property type="protein sequence ID" value="CAD8183296.1"/>
    <property type="molecule type" value="Genomic_DNA"/>
</dbReference>
<organism evidence="1 2">
    <name type="scientific">Paramecium octaurelia</name>
    <dbReference type="NCBI Taxonomy" id="43137"/>
    <lineage>
        <taxon>Eukaryota</taxon>
        <taxon>Sar</taxon>
        <taxon>Alveolata</taxon>
        <taxon>Ciliophora</taxon>
        <taxon>Intramacronucleata</taxon>
        <taxon>Oligohymenophorea</taxon>
        <taxon>Peniculida</taxon>
        <taxon>Parameciidae</taxon>
        <taxon>Paramecium</taxon>
    </lineage>
</organism>
<dbReference type="OMA" id="NDYWIEV"/>
<evidence type="ECO:0000313" key="1">
    <source>
        <dbReference type="EMBL" id="CAD8183296.1"/>
    </source>
</evidence>
<dbReference type="AlphaFoldDB" id="A0A8S1WBM6"/>
<evidence type="ECO:0000313" key="2">
    <source>
        <dbReference type="Proteomes" id="UP000683925"/>
    </source>
</evidence>
<dbReference type="OrthoDB" id="298777at2759"/>
<sequence>MNKEQEIFSSSIAIKKGTQEHYGSLWHFNSNKLFKLKFQTTQENGEIIYKTDDGQILRVDLVEEEQNYVILENLDYIKHLQWIGADRQKIKVGKWIATWKGEVLKDVGGWYFDGKKQGIWKEPISNYRIRAQVFQSGEYLNNQRKGYWKFTFENDEIGGGYYNEQGLKSGKWIEISESFYHQSQITYEGEYQNGVKNGVWRINYHQIDAKPKVQIGGGMYDKKGLKQGNWVEVNDHFRRGSQIKFSGSYLNGQKIGQWDIYYRCDHNRPFELIGGGFFTQQNEKNDYWIEVADNYYQDGQFIYQGNYKEGKKVDKWEIGYRKHNQNKFLAIWGGQYDNEGEKTDEWEEPTENCYFQGFAFYKGKYNQGRKIGTWKIETTQDLVNSGCGFYDQQGLKNGPWIEIPENYSKYNQVEFSGEYEQGRKIGIWNIKQNDITISFNIGDCYDEQNLKNGFWIELDDEFSNRDRQVIHRGEYKNGMKIGQWDICRIEGQDNYPIIGGGQYDERSLKNGRWVELDNNYNCHNQLKYECEYKGGIKVGRCDISYRSSNDETFELIGGGEYDNQGIKQGKWTSLALTFSDVFQVIEQGQIKDGQKVGRWTNHFRTGCNQKFEELGGGDYNEQGKKNGSWMDICESLPTNHTQTVFCGEYKRGKKIGLWNQMELQKVGNQVIMKYGLEQKYDN</sequence>
<dbReference type="Proteomes" id="UP000683925">
    <property type="component" value="Unassembled WGS sequence"/>
</dbReference>
<proteinExistence type="predicted"/>
<reference evidence="1" key="1">
    <citation type="submission" date="2021-01" db="EMBL/GenBank/DDBJ databases">
        <authorList>
            <consortium name="Genoscope - CEA"/>
            <person name="William W."/>
        </authorList>
    </citation>
    <scope>NUCLEOTIDE SEQUENCE</scope>
</reference>
<keyword evidence="2" id="KW-1185">Reference proteome</keyword>
<gene>
    <name evidence="1" type="ORF">POCTA_138.1.T0800249</name>
</gene>
<accession>A0A8S1WBM6</accession>
<name>A0A8S1WBM6_PAROT</name>
<comment type="caution">
    <text evidence="1">The sequence shown here is derived from an EMBL/GenBank/DDBJ whole genome shotgun (WGS) entry which is preliminary data.</text>
</comment>
<protein>
    <submittedName>
        <fullName evidence="1">Uncharacterized protein</fullName>
    </submittedName>
</protein>